<keyword evidence="4" id="KW-1185">Reference proteome</keyword>
<evidence type="ECO:0000313" key="3">
    <source>
        <dbReference type="EMBL" id="GAA2966331.1"/>
    </source>
</evidence>
<evidence type="ECO:0000259" key="2">
    <source>
        <dbReference type="SMART" id="SM00421"/>
    </source>
</evidence>
<dbReference type="PANTHER" id="PTHR34293:SF1">
    <property type="entry name" value="HTH-TYPE TRANSCRIPTIONAL REGULATOR TRMBL2"/>
    <property type="match status" value="1"/>
</dbReference>
<evidence type="ECO:0000256" key="1">
    <source>
        <dbReference type="SAM" id="MobiDB-lite"/>
    </source>
</evidence>
<sequence>MTTQHDPSLMEQMTSLGLLQGTPWGFVPVLDRIAYHSVAGALGRDLEERALDFLSVVRSRPDLPAAADRPPVTPDGADRQRSGSQAVSHEIAHAKSEVLVALPGAQFPQEVLQDLSRALQPAMDRHVSVGVICQHTTRFNESVKRFALDICIAGGKVRTLEEFFRQLIIVDRSAAFISMLDPHARGVVIREPVAVSFLVDMYERHWTRAVGHPFQPTHAARAAAEVGMPFREALIRMLINGHPDKHISKRLGLSLRSTAEHVARLKTELGAKNRTEMGYLLAKRENSDAGISRHAPGEADDEEDAVRSVEETARTGRRTAVPRGDRTSGGRSGGYAREAVGHAR</sequence>
<dbReference type="PANTHER" id="PTHR34293">
    <property type="entry name" value="HTH-TYPE TRANSCRIPTIONAL REGULATOR TRMBL2"/>
    <property type="match status" value="1"/>
</dbReference>
<dbReference type="RefSeq" id="WP_344499438.1">
    <property type="nucleotide sequence ID" value="NZ_BAAAUD010000058.1"/>
</dbReference>
<dbReference type="InterPro" id="IPR036388">
    <property type="entry name" value="WH-like_DNA-bd_sf"/>
</dbReference>
<dbReference type="SUPFAM" id="SSF56024">
    <property type="entry name" value="Phospholipase D/nuclease"/>
    <property type="match status" value="1"/>
</dbReference>
<dbReference type="SUPFAM" id="SSF46894">
    <property type="entry name" value="C-terminal effector domain of the bipartite response regulators"/>
    <property type="match status" value="1"/>
</dbReference>
<feature type="region of interest" description="Disordered" evidence="1">
    <location>
        <begin position="287"/>
        <end position="344"/>
    </location>
</feature>
<feature type="region of interest" description="Disordered" evidence="1">
    <location>
        <begin position="64"/>
        <end position="87"/>
    </location>
</feature>
<dbReference type="EMBL" id="BAAAUD010000058">
    <property type="protein sequence ID" value="GAA2966331.1"/>
    <property type="molecule type" value="Genomic_DNA"/>
</dbReference>
<dbReference type="Gene3D" id="1.10.10.10">
    <property type="entry name" value="Winged helix-like DNA-binding domain superfamily/Winged helix DNA-binding domain"/>
    <property type="match status" value="1"/>
</dbReference>
<dbReference type="InterPro" id="IPR051797">
    <property type="entry name" value="TrmB-like"/>
</dbReference>
<comment type="caution">
    <text evidence="3">The sequence shown here is derived from an EMBL/GenBank/DDBJ whole genome shotgun (WGS) entry which is preliminary data.</text>
</comment>
<organism evidence="3 4">
    <name type="scientific">Streptomyces enissocaesilis</name>
    <dbReference type="NCBI Taxonomy" id="332589"/>
    <lineage>
        <taxon>Bacteria</taxon>
        <taxon>Bacillati</taxon>
        <taxon>Actinomycetota</taxon>
        <taxon>Actinomycetes</taxon>
        <taxon>Kitasatosporales</taxon>
        <taxon>Streptomycetaceae</taxon>
        <taxon>Streptomyces</taxon>
        <taxon>Streptomyces rochei group</taxon>
    </lineage>
</organism>
<dbReference type="SMART" id="SM00421">
    <property type="entry name" value="HTH_LUXR"/>
    <property type="match status" value="1"/>
</dbReference>
<accession>A0ABP6K3D4</accession>
<dbReference type="InterPro" id="IPR016032">
    <property type="entry name" value="Sig_transdc_resp-reg_C-effctor"/>
</dbReference>
<gene>
    <name evidence="3" type="ORF">GCM10010446_60040</name>
</gene>
<dbReference type="InterPro" id="IPR000792">
    <property type="entry name" value="Tscrpt_reg_LuxR_C"/>
</dbReference>
<evidence type="ECO:0000313" key="4">
    <source>
        <dbReference type="Proteomes" id="UP001500403"/>
    </source>
</evidence>
<proteinExistence type="predicted"/>
<feature type="domain" description="HTH luxR-type" evidence="2">
    <location>
        <begin position="225"/>
        <end position="281"/>
    </location>
</feature>
<feature type="compositionally biased region" description="Basic and acidic residues" evidence="1">
    <location>
        <begin position="305"/>
        <end position="314"/>
    </location>
</feature>
<protein>
    <recommendedName>
        <fullName evidence="2">HTH luxR-type domain-containing protein</fullName>
    </recommendedName>
</protein>
<reference evidence="4" key="1">
    <citation type="journal article" date="2019" name="Int. J. Syst. Evol. Microbiol.">
        <title>The Global Catalogue of Microorganisms (GCM) 10K type strain sequencing project: providing services to taxonomists for standard genome sequencing and annotation.</title>
        <authorList>
            <consortium name="The Broad Institute Genomics Platform"/>
            <consortium name="The Broad Institute Genome Sequencing Center for Infectious Disease"/>
            <person name="Wu L."/>
            <person name="Ma J."/>
        </authorList>
    </citation>
    <scope>NUCLEOTIDE SEQUENCE [LARGE SCALE GENOMIC DNA]</scope>
    <source>
        <strain evidence="4">JCM 9088</strain>
    </source>
</reference>
<name>A0ABP6K3D4_9ACTN</name>
<dbReference type="Proteomes" id="UP001500403">
    <property type="component" value="Unassembled WGS sequence"/>
</dbReference>